<dbReference type="SUPFAM" id="SSF55781">
    <property type="entry name" value="GAF domain-like"/>
    <property type="match status" value="1"/>
</dbReference>
<dbReference type="Proteomes" id="UP000291892">
    <property type="component" value="Unassembled WGS sequence"/>
</dbReference>
<evidence type="ECO:0000313" key="11">
    <source>
        <dbReference type="Proteomes" id="UP000661163"/>
    </source>
</evidence>
<evidence type="ECO:0000313" key="8">
    <source>
        <dbReference type="EMBL" id="TBF20441.1"/>
    </source>
</evidence>
<accession>A0AAE8QFV9</accession>
<dbReference type="Gene3D" id="3.30.450.40">
    <property type="match status" value="1"/>
</dbReference>
<dbReference type="GO" id="GO:0003700">
    <property type="term" value="F:DNA-binding transcription factor activity"/>
    <property type="evidence" value="ECO:0007669"/>
    <property type="project" value="TreeGrafter"/>
</dbReference>
<evidence type="ECO:0000256" key="3">
    <source>
        <dbReference type="ARBA" id="ARBA00023163"/>
    </source>
</evidence>
<comment type="caution">
    <text evidence="8">The sequence shown here is derived from an EMBL/GenBank/DDBJ whole genome shotgun (WGS) entry which is preliminary data.</text>
</comment>
<dbReference type="InterPro" id="IPR050707">
    <property type="entry name" value="HTH_MetabolicPath_Reg"/>
</dbReference>
<evidence type="ECO:0000313" key="9">
    <source>
        <dbReference type="Proteomes" id="UP000291659"/>
    </source>
</evidence>
<organism evidence="8 10">
    <name type="scientific">Rhizobium ruizarguesonis</name>
    <dbReference type="NCBI Taxonomy" id="2081791"/>
    <lineage>
        <taxon>Bacteria</taxon>
        <taxon>Pseudomonadati</taxon>
        <taxon>Pseudomonadota</taxon>
        <taxon>Alphaproteobacteria</taxon>
        <taxon>Hyphomicrobiales</taxon>
        <taxon>Rhizobiaceae</taxon>
        <taxon>Rhizobium/Agrobacterium group</taxon>
        <taxon>Rhizobium</taxon>
    </lineage>
</organism>
<dbReference type="EMBL" id="WUFC01000049">
    <property type="protein sequence ID" value="NEI52824.1"/>
    <property type="molecule type" value="Genomic_DNA"/>
</dbReference>
<proteinExistence type="predicted"/>
<dbReference type="InterPro" id="IPR014757">
    <property type="entry name" value="Tscrpt_reg_IclR_C"/>
</dbReference>
<dbReference type="PANTHER" id="PTHR30136">
    <property type="entry name" value="HELIX-TURN-HELIX TRANSCRIPTIONAL REGULATOR, ICLR FAMILY"/>
    <property type="match status" value="1"/>
</dbReference>
<dbReference type="InterPro" id="IPR029016">
    <property type="entry name" value="GAF-like_dom_sf"/>
</dbReference>
<evidence type="ECO:0000313" key="7">
    <source>
        <dbReference type="EMBL" id="TAX83085.1"/>
    </source>
</evidence>
<protein>
    <submittedName>
        <fullName evidence="6">Helix-turn-helix domain-containing protein</fullName>
    </submittedName>
    <submittedName>
        <fullName evidence="8">IclR family transcriptional regulator</fullName>
    </submittedName>
</protein>
<sequence>MTYAAERAARPSQELKLAEISSTGDQMLTVLETVAGQGPVSASDVARMCDINRTVAHRLLVTLAQRAYVRRSDEGYIVGPAVFSLARQTGTDLRSVAKPVMQRLAAEIGETVVLHGLDNWEAVVIDQAVGQRHLVRVEHSPGSRHPLYKGASGWSILAFQGEKAITRILKKTDDPVAALARIETTKADGCSISHDELQMGVHGIAAPLLEKNGRCEASLGVLVPSTRAHLLLSVQKPLLEAAAEIMKGLN</sequence>
<dbReference type="InterPro" id="IPR005471">
    <property type="entry name" value="Tscrpt_reg_IclR_N"/>
</dbReference>
<evidence type="ECO:0000256" key="1">
    <source>
        <dbReference type="ARBA" id="ARBA00023015"/>
    </source>
</evidence>
<keyword evidence="9" id="KW-1185">Reference proteome</keyword>
<dbReference type="GO" id="GO:0045892">
    <property type="term" value="P:negative regulation of DNA-templated transcription"/>
    <property type="evidence" value="ECO:0007669"/>
    <property type="project" value="TreeGrafter"/>
</dbReference>
<dbReference type="PROSITE" id="PS51077">
    <property type="entry name" value="HTH_ICLR"/>
    <property type="match status" value="1"/>
</dbReference>
<dbReference type="PANTHER" id="PTHR30136:SF24">
    <property type="entry name" value="HTH-TYPE TRANSCRIPTIONAL REPRESSOR ALLR"/>
    <property type="match status" value="1"/>
</dbReference>
<dbReference type="GO" id="GO:0003677">
    <property type="term" value="F:DNA binding"/>
    <property type="evidence" value="ECO:0007669"/>
    <property type="project" value="UniProtKB-KW"/>
</dbReference>
<gene>
    <name evidence="8" type="ORF">ELG94_19880</name>
    <name evidence="7" type="ORF">ELH98_19435</name>
    <name evidence="6" type="ORF">GR217_35010</name>
</gene>
<keyword evidence="1" id="KW-0805">Transcription regulation</keyword>
<dbReference type="SMART" id="SM00346">
    <property type="entry name" value="HTH_ICLR"/>
    <property type="match status" value="1"/>
</dbReference>
<keyword evidence="3" id="KW-0804">Transcription</keyword>
<dbReference type="PROSITE" id="PS51078">
    <property type="entry name" value="ICLR_ED"/>
    <property type="match status" value="1"/>
</dbReference>
<dbReference type="Gene3D" id="1.10.10.10">
    <property type="entry name" value="Winged helix-like DNA-binding domain superfamily/Winged helix DNA-binding domain"/>
    <property type="match status" value="1"/>
</dbReference>
<dbReference type="EMBL" id="SIOX01000001">
    <property type="protein sequence ID" value="TAX83085.1"/>
    <property type="molecule type" value="Genomic_DNA"/>
</dbReference>
<reference evidence="6 11" key="2">
    <citation type="submission" date="2019-12" db="EMBL/GenBank/DDBJ databases">
        <title>Rhizobium genotypes associated with high levels of biological nitrogen fixation by grain legumes in a temperate-maritime cropping system.</title>
        <authorList>
            <person name="Maluk M."/>
            <person name="Francesc Ferrando Molina F."/>
            <person name="Lopez Del Egido L."/>
            <person name="Lafos M."/>
            <person name="Langarica-Fuentes A."/>
            <person name="Gebre Yohannes G."/>
            <person name="Young M.W."/>
            <person name="Martin P."/>
            <person name="Gantlett R."/>
            <person name="Kenicer G."/>
            <person name="Hawes C."/>
            <person name="Begg G.S."/>
            <person name="Quilliam R.S."/>
            <person name="Squire G.R."/>
            <person name="Poole P.S."/>
            <person name="Young P.W."/>
            <person name="Iannetta P.M."/>
            <person name="James E.K."/>
        </authorList>
    </citation>
    <scope>NUCLEOTIDE SEQUENCE [LARGE SCALE GENOMIC DNA]</scope>
    <source>
        <strain evidence="6 11">JHI985</strain>
    </source>
</reference>
<dbReference type="InterPro" id="IPR036390">
    <property type="entry name" value="WH_DNA-bd_sf"/>
</dbReference>
<evidence type="ECO:0000313" key="10">
    <source>
        <dbReference type="Proteomes" id="UP000291892"/>
    </source>
</evidence>
<dbReference type="AlphaFoldDB" id="A0AAE8QFV9"/>
<dbReference type="Proteomes" id="UP000661163">
    <property type="component" value="Unassembled WGS sequence"/>
</dbReference>
<dbReference type="EMBL" id="SIKX01000001">
    <property type="protein sequence ID" value="TBF20441.1"/>
    <property type="molecule type" value="Genomic_DNA"/>
</dbReference>
<keyword evidence="2" id="KW-0238">DNA-binding</keyword>
<reference evidence="9 10" key="1">
    <citation type="submission" date="2019-02" db="EMBL/GenBank/DDBJ databases">
        <title>The genomic architecture of introgression among sibling species of bacteria.</title>
        <authorList>
            <person name="Cavassim M.I.A."/>
            <person name="Moeskjaer S."/>
            <person name="Moslemi C."/>
            <person name="Fields B."/>
            <person name="Bachmann A."/>
            <person name="Vilhjalmsson B."/>
            <person name="Schierup M.H."/>
            <person name="Young J.P.W."/>
            <person name="Andersen S.U."/>
        </authorList>
    </citation>
    <scope>NUCLEOTIDE SEQUENCE [LARGE SCALE GENOMIC DNA]</scope>
    <source>
        <strain evidence="7 9">SM141A</strain>
        <strain evidence="8 10">SM42</strain>
    </source>
</reference>
<dbReference type="SUPFAM" id="SSF46785">
    <property type="entry name" value="Winged helix' DNA-binding domain"/>
    <property type="match status" value="1"/>
</dbReference>
<feature type="domain" description="HTH iclR-type" evidence="4">
    <location>
        <begin position="21"/>
        <end position="80"/>
    </location>
</feature>
<evidence type="ECO:0000256" key="2">
    <source>
        <dbReference type="ARBA" id="ARBA00023125"/>
    </source>
</evidence>
<name>A0AAE8QFV9_9HYPH</name>
<dbReference type="Pfam" id="PF09339">
    <property type="entry name" value="HTH_IclR"/>
    <property type="match status" value="1"/>
</dbReference>
<dbReference type="InterPro" id="IPR036388">
    <property type="entry name" value="WH-like_DNA-bd_sf"/>
</dbReference>
<evidence type="ECO:0000313" key="6">
    <source>
        <dbReference type="EMBL" id="NEI52824.1"/>
    </source>
</evidence>
<feature type="domain" description="IclR-ED" evidence="5">
    <location>
        <begin position="81"/>
        <end position="250"/>
    </location>
</feature>
<evidence type="ECO:0000259" key="5">
    <source>
        <dbReference type="PROSITE" id="PS51078"/>
    </source>
</evidence>
<dbReference type="Proteomes" id="UP000291659">
    <property type="component" value="Unassembled WGS sequence"/>
</dbReference>
<evidence type="ECO:0000259" key="4">
    <source>
        <dbReference type="PROSITE" id="PS51077"/>
    </source>
</evidence>
<dbReference type="Pfam" id="PF01614">
    <property type="entry name" value="IclR_C"/>
    <property type="match status" value="1"/>
</dbReference>